<accession>A0ABU2YNL3</accession>
<protein>
    <submittedName>
        <fullName evidence="2">Alpha/beta hydrolase</fullName>
    </submittedName>
</protein>
<dbReference type="SUPFAM" id="SSF53474">
    <property type="entry name" value="alpha/beta-Hydrolases"/>
    <property type="match status" value="1"/>
</dbReference>
<dbReference type="PANTHER" id="PTHR43798:SF33">
    <property type="entry name" value="HYDROLASE, PUTATIVE (AFU_ORTHOLOGUE AFUA_2G14860)-RELATED"/>
    <property type="match status" value="1"/>
</dbReference>
<dbReference type="Gene3D" id="3.40.50.1820">
    <property type="entry name" value="alpha/beta hydrolase"/>
    <property type="match status" value="1"/>
</dbReference>
<gene>
    <name evidence="2" type="ORF">RM697_13385</name>
</gene>
<comment type="caution">
    <text evidence="2">The sequence shown here is derived from an EMBL/GenBank/DDBJ whole genome shotgun (WGS) entry which is preliminary data.</text>
</comment>
<evidence type="ECO:0000313" key="3">
    <source>
        <dbReference type="Proteomes" id="UP001259492"/>
    </source>
</evidence>
<organism evidence="2 3">
    <name type="scientific">Microcosmobacter mediterraneus</name>
    <dbReference type="NCBI Taxonomy" id="3075607"/>
    <lineage>
        <taxon>Bacteria</taxon>
        <taxon>Pseudomonadati</taxon>
        <taxon>Bacteroidota</taxon>
        <taxon>Flavobacteriia</taxon>
        <taxon>Flavobacteriales</taxon>
        <taxon>Flavobacteriaceae</taxon>
        <taxon>Microcosmobacter</taxon>
    </lineage>
</organism>
<evidence type="ECO:0000259" key="1">
    <source>
        <dbReference type="Pfam" id="PF00561"/>
    </source>
</evidence>
<dbReference type="Proteomes" id="UP001259492">
    <property type="component" value="Unassembled WGS sequence"/>
</dbReference>
<keyword evidence="3" id="KW-1185">Reference proteome</keyword>
<reference evidence="2 3" key="1">
    <citation type="submission" date="2023-09" db="EMBL/GenBank/DDBJ databases">
        <authorList>
            <person name="Rey-Velasco X."/>
        </authorList>
    </citation>
    <scope>NUCLEOTIDE SEQUENCE [LARGE SCALE GENOMIC DNA]</scope>
    <source>
        <strain evidence="2 3">W332</strain>
    </source>
</reference>
<dbReference type="InterPro" id="IPR000073">
    <property type="entry name" value="AB_hydrolase_1"/>
</dbReference>
<dbReference type="EMBL" id="JAVRIA010000011">
    <property type="protein sequence ID" value="MDT0559647.1"/>
    <property type="molecule type" value="Genomic_DNA"/>
</dbReference>
<proteinExistence type="predicted"/>
<name>A0ABU2YNL3_9FLAO</name>
<sequence>MKKLVLRSIGIYVNALSFFSKNYAGEKALAIFTKPRKGRINEKDHEFLSKAYQEEISFKDYEIMTYRWPGKGDTVLLAHGWESNSARWQFLIDQLVDLDFNVIALDAPSHGKSSGKAFNALLYSDFINVVSDKFKPEIIIGHSVGGMSSIFSVSKKERNSLRKMITLGAPSEFHTVLERYADMLGYNVSVRESMEKIVVKRFGHYPTHFSGAKFSSEIKAKGLIIHDVKDAIIPYSDALLYKSHFNNAQLISTEGFGHGLKQPKVSEHIIEFIKN</sequence>
<dbReference type="InterPro" id="IPR029058">
    <property type="entry name" value="AB_hydrolase_fold"/>
</dbReference>
<dbReference type="PANTHER" id="PTHR43798">
    <property type="entry name" value="MONOACYLGLYCEROL LIPASE"/>
    <property type="match status" value="1"/>
</dbReference>
<dbReference type="InterPro" id="IPR050266">
    <property type="entry name" value="AB_hydrolase_sf"/>
</dbReference>
<feature type="domain" description="AB hydrolase-1" evidence="1">
    <location>
        <begin position="74"/>
        <end position="176"/>
    </location>
</feature>
<evidence type="ECO:0000313" key="2">
    <source>
        <dbReference type="EMBL" id="MDT0559647.1"/>
    </source>
</evidence>
<dbReference type="GO" id="GO:0016787">
    <property type="term" value="F:hydrolase activity"/>
    <property type="evidence" value="ECO:0007669"/>
    <property type="project" value="UniProtKB-KW"/>
</dbReference>
<dbReference type="RefSeq" id="WP_311428410.1">
    <property type="nucleotide sequence ID" value="NZ_JAVRIA010000011.1"/>
</dbReference>
<dbReference type="Pfam" id="PF00561">
    <property type="entry name" value="Abhydrolase_1"/>
    <property type="match status" value="1"/>
</dbReference>
<keyword evidence="2" id="KW-0378">Hydrolase</keyword>